<dbReference type="EMBL" id="CAADHB010000006">
    <property type="protein sequence ID" value="VFK78090.1"/>
    <property type="molecule type" value="Genomic_DNA"/>
</dbReference>
<sequence>MGAEDSWKTVKDINPNASRSAISFYWLARSNQPQTGCSLRGRRFFRDFYFSETLEVGGIFDSDPRRPT</sequence>
<accession>A0A451BIG3</accession>
<evidence type="ECO:0000313" key="2">
    <source>
        <dbReference type="EMBL" id="VFK78090.1"/>
    </source>
</evidence>
<protein>
    <submittedName>
        <fullName evidence="2">Uncharacterized protein</fullName>
    </submittedName>
</protein>
<dbReference type="AlphaFoldDB" id="A0A451BIG3"/>
<name>A0A451BIG3_9GAMM</name>
<evidence type="ECO:0000313" key="1">
    <source>
        <dbReference type="EMBL" id="VFK39578.1"/>
    </source>
</evidence>
<proteinExistence type="predicted"/>
<dbReference type="EMBL" id="CAADFU010000003">
    <property type="protein sequence ID" value="VFK39578.1"/>
    <property type="molecule type" value="Genomic_DNA"/>
</dbReference>
<reference evidence="2" key="1">
    <citation type="submission" date="2019-02" db="EMBL/GenBank/DDBJ databases">
        <authorList>
            <person name="Gruber-Vodicka R. H."/>
            <person name="Seah K. B. B."/>
        </authorList>
    </citation>
    <scope>NUCLEOTIDE SEQUENCE</scope>
    <source>
        <strain evidence="2">BECK_S127</strain>
        <strain evidence="1">BECK_S1320</strain>
    </source>
</reference>
<organism evidence="2">
    <name type="scientific">Candidatus Kentrum sp. SD</name>
    <dbReference type="NCBI Taxonomy" id="2126332"/>
    <lineage>
        <taxon>Bacteria</taxon>
        <taxon>Pseudomonadati</taxon>
        <taxon>Pseudomonadota</taxon>
        <taxon>Gammaproteobacteria</taxon>
        <taxon>Candidatus Kentrum</taxon>
    </lineage>
</organism>
<gene>
    <name evidence="2" type="ORF">BECKSD772D_GA0070982_100645</name>
    <name evidence="1" type="ORF">BECKSD772E_GA0070983_100328</name>
</gene>